<proteinExistence type="predicted"/>
<dbReference type="EMBL" id="JAIWYP010000007">
    <property type="protein sequence ID" value="KAH3797335.1"/>
    <property type="molecule type" value="Genomic_DNA"/>
</dbReference>
<gene>
    <name evidence="1" type="ORF">DPMN_150914</name>
</gene>
<dbReference type="AlphaFoldDB" id="A0A9D4FEM6"/>
<comment type="caution">
    <text evidence="1">The sequence shown here is derived from an EMBL/GenBank/DDBJ whole genome shotgun (WGS) entry which is preliminary data.</text>
</comment>
<reference evidence="1" key="2">
    <citation type="submission" date="2020-11" db="EMBL/GenBank/DDBJ databases">
        <authorList>
            <person name="McCartney M.A."/>
            <person name="Auch B."/>
            <person name="Kono T."/>
            <person name="Mallez S."/>
            <person name="Becker A."/>
            <person name="Gohl D.M."/>
            <person name="Silverstein K.A.T."/>
            <person name="Koren S."/>
            <person name="Bechman K.B."/>
            <person name="Herman A."/>
            <person name="Abrahante J.E."/>
            <person name="Garbe J."/>
        </authorList>
    </citation>
    <scope>NUCLEOTIDE SEQUENCE</scope>
    <source>
        <strain evidence="1">Duluth1</strain>
        <tissue evidence="1">Whole animal</tissue>
    </source>
</reference>
<reference evidence="1" key="1">
    <citation type="journal article" date="2019" name="bioRxiv">
        <title>The Genome of the Zebra Mussel, Dreissena polymorpha: A Resource for Invasive Species Research.</title>
        <authorList>
            <person name="McCartney M.A."/>
            <person name="Auch B."/>
            <person name="Kono T."/>
            <person name="Mallez S."/>
            <person name="Zhang Y."/>
            <person name="Obille A."/>
            <person name="Becker A."/>
            <person name="Abrahante J.E."/>
            <person name="Garbe J."/>
            <person name="Badalamenti J.P."/>
            <person name="Herman A."/>
            <person name="Mangelson H."/>
            <person name="Liachko I."/>
            <person name="Sullivan S."/>
            <person name="Sone E.D."/>
            <person name="Koren S."/>
            <person name="Silverstein K.A.T."/>
            <person name="Beckman K.B."/>
            <person name="Gohl D.M."/>
        </authorList>
    </citation>
    <scope>NUCLEOTIDE SEQUENCE</scope>
    <source>
        <strain evidence="1">Duluth1</strain>
        <tissue evidence="1">Whole animal</tissue>
    </source>
</reference>
<keyword evidence="2" id="KW-1185">Reference proteome</keyword>
<evidence type="ECO:0000313" key="1">
    <source>
        <dbReference type="EMBL" id="KAH3797335.1"/>
    </source>
</evidence>
<accession>A0A9D4FEM6</accession>
<sequence>MRKDLNIFISDTCTDQCLSGVDGTVPGSTCAWLLDAERLTLKSASYFCENGFASGCAKSCSKLKVSDFES</sequence>
<evidence type="ECO:0000313" key="2">
    <source>
        <dbReference type="Proteomes" id="UP000828390"/>
    </source>
</evidence>
<name>A0A9D4FEM6_DREPO</name>
<dbReference type="Proteomes" id="UP000828390">
    <property type="component" value="Unassembled WGS sequence"/>
</dbReference>
<protein>
    <submittedName>
        <fullName evidence="1">Uncharacterized protein</fullName>
    </submittedName>
</protein>
<organism evidence="1 2">
    <name type="scientific">Dreissena polymorpha</name>
    <name type="common">Zebra mussel</name>
    <name type="synonym">Mytilus polymorpha</name>
    <dbReference type="NCBI Taxonomy" id="45954"/>
    <lineage>
        <taxon>Eukaryota</taxon>
        <taxon>Metazoa</taxon>
        <taxon>Spiralia</taxon>
        <taxon>Lophotrochozoa</taxon>
        <taxon>Mollusca</taxon>
        <taxon>Bivalvia</taxon>
        <taxon>Autobranchia</taxon>
        <taxon>Heteroconchia</taxon>
        <taxon>Euheterodonta</taxon>
        <taxon>Imparidentia</taxon>
        <taxon>Neoheterodontei</taxon>
        <taxon>Myida</taxon>
        <taxon>Dreissenoidea</taxon>
        <taxon>Dreissenidae</taxon>
        <taxon>Dreissena</taxon>
    </lineage>
</organism>